<dbReference type="PANTHER" id="PTHR36844">
    <property type="entry name" value="PROTEASE PRSW"/>
    <property type="match status" value="1"/>
</dbReference>
<keyword evidence="1" id="KW-1133">Transmembrane helix</keyword>
<feature type="transmembrane region" description="Helical" evidence="1">
    <location>
        <begin position="100"/>
        <end position="120"/>
    </location>
</feature>
<name>A0A1F4XSR6_9BACT</name>
<organism evidence="2 3">
    <name type="scientific">Candidatus Adlerbacteria bacterium RIFCSPHIGHO2_12_FULL_53_18</name>
    <dbReference type="NCBI Taxonomy" id="1797242"/>
    <lineage>
        <taxon>Bacteria</taxon>
        <taxon>Candidatus Adleribacteriota</taxon>
    </lineage>
</organism>
<evidence type="ECO:0008006" key="4">
    <source>
        <dbReference type="Google" id="ProtNLM"/>
    </source>
</evidence>
<dbReference type="PANTHER" id="PTHR36844:SF1">
    <property type="entry name" value="PROTEASE PRSW"/>
    <property type="match status" value="1"/>
</dbReference>
<proteinExistence type="predicted"/>
<gene>
    <name evidence="2" type="ORF">A3F55_02690</name>
</gene>
<feature type="transmembrane region" description="Helical" evidence="1">
    <location>
        <begin position="140"/>
        <end position="164"/>
    </location>
</feature>
<feature type="transmembrane region" description="Helical" evidence="1">
    <location>
        <begin position="37"/>
        <end position="55"/>
    </location>
</feature>
<feature type="transmembrane region" description="Helical" evidence="1">
    <location>
        <begin position="198"/>
        <end position="217"/>
    </location>
</feature>
<dbReference type="AlphaFoldDB" id="A0A1F4XSR6"/>
<accession>A0A1F4XSR6</accession>
<dbReference type="InterPro" id="IPR026898">
    <property type="entry name" value="PrsW"/>
</dbReference>
<protein>
    <recommendedName>
        <fullName evidence="4">Protease PrsW</fullName>
    </recommendedName>
</protein>
<dbReference type="GO" id="GO:0008233">
    <property type="term" value="F:peptidase activity"/>
    <property type="evidence" value="ECO:0007669"/>
    <property type="project" value="InterPro"/>
</dbReference>
<keyword evidence="1" id="KW-0812">Transmembrane</keyword>
<dbReference type="Proteomes" id="UP000178091">
    <property type="component" value="Unassembled WGS sequence"/>
</dbReference>
<feature type="transmembrane region" description="Helical" evidence="1">
    <location>
        <begin position="171"/>
        <end position="192"/>
    </location>
</feature>
<evidence type="ECO:0000256" key="1">
    <source>
        <dbReference type="SAM" id="Phobius"/>
    </source>
</evidence>
<dbReference type="EMBL" id="MEWW01000010">
    <property type="protein sequence ID" value="OGC84740.1"/>
    <property type="molecule type" value="Genomic_DNA"/>
</dbReference>
<feature type="transmembrane region" description="Helical" evidence="1">
    <location>
        <begin position="6"/>
        <end position="25"/>
    </location>
</feature>
<reference evidence="2 3" key="1">
    <citation type="journal article" date="2016" name="Nat. Commun.">
        <title>Thousands of microbial genomes shed light on interconnected biogeochemical processes in an aquifer system.</title>
        <authorList>
            <person name="Anantharaman K."/>
            <person name="Brown C.T."/>
            <person name="Hug L.A."/>
            <person name="Sharon I."/>
            <person name="Castelle C.J."/>
            <person name="Probst A.J."/>
            <person name="Thomas B.C."/>
            <person name="Singh A."/>
            <person name="Wilkins M.J."/>
            <person name="Karaoz U."/>
            <person name="Brodie E.L."/>
            <person name="Williams K.H."/>
            <person name="Hubbard S.S."/>
            <person name="Banfield J.F."/>
        </authorList>
    </citation>
    <scope>NUCLEOTIDE SEQUENCE [LARGE SCALE GENOMIC DNA]</scope>
</reference>
<evidence type="ECO:0000313" key="3">
    <source>
        <dbReference type="Proteomes" id="UP000178091"/>
    </source>
</evidence>
<evidence type="ECO:0000313" key="2">
    <source>
        <dbReference type="EMBL" id="OGC84740.1"/>
    </source>
</evidence>
<sequence length="228" mass="25075">MFEPLLLVALLGGLLPALLWLAFWLLEDRCEPEPKRYIFYCFVLGMATIPLVLWGEKLVAHYLTGPLLLVAWAGIEEVCKFGAAYFAALRWSVFDEPLDAVIYMVTAALGFAAIENTLFILSPLENGNVLQTIMTGNLRFIGATLLHTLSSATVGLALAFAFYNRASIRRLAALGGVILAVLLHALFNLSILGKGGSSIFWIFLLIWLGIIGALLLVERVKQPSRDYC</sequence>
<comment type="caution">
    <text evidence="2">The sequence shown here is derived from an EMBL/GenBank/DDBJ whole genome shotgun (WGS) entry which is preliminary data.</text>
</comment>
<dbReference type="Pfam" id="PF13367">
    <property type="entry name" value="PrsW-protease"/>
    <property type="match status" value="1"/>
</dbReference>
<keyword evidence="1" id="KW-0472">Membrane</keyword>
<feature type="transmembrane region" description="Helical" evidence="1">
    <location>
        <begin position="67"/>
        <end position="88"/>
    </location>
</feature>